<accession>A0A4V6HRV4</accession>
<evidence type="ECO:0000256" key="2">
    <source>
        <dbReference type="HAMAP-Rule" id="MF_00048"/>
    </source>
</evidence>
<dbReference type="EMBL" id="QGQD01000053">
    <property type="protein sequence ID" value="TLD00558.1"/>
    <property type="molecule type" value="Genomic_DNA"/>
</dbReference>
<gene>
    <name evidence="3" type="ORF">DSM106044_02596</name>
</gene>
<comment type="similarity">
    <text evidence="1 2">Belongs to the UPF0102 family.</text>
</comment>
<organism evidence="3 4">
    <name type="scientific">Robinsoniella peoriensis</name>
    <dbReference type="NCBI Taxonomy" id="180332"/>
    <lineage>
        <taxon>Bacteria</taxon>
        <taxon>Bacillati</taxon>
        <taxon>Bacillota</taxon>
        <taxon>Clostridia</taxon>
        <taxon>Lachnospirales</taxon>
        <taxon>Lachnospiraceae</taxon>
        <taxon>Robinsoniella</taxon>
    </lineage>
</organism>
<dbReference type="STRING" id="180332.GCA_000797495_05465"/>
<dbReference type="PANTHER" id="PTHR34039">
    <property type="entry name" value="UPF0102 PROTEIN YRAN"/>
    <property type="match status" value="1"/>
</dbReference>
<dbReference type="InterPro" id="IPR003509">
    <property type="entry name" value="UPF0102_YraN-like"/>
</dbReference>
<evidence type="ECO:0000313" key="3">
    <source>
        <dbReference type="EMBL" id="TLD00558.1"/>
    </source>
</evidence>
<sequence length="118" mass="13489">MNKRVIGTIEEDKAAAYLQAQGFVLLERNYRCRIGEIDIIAADGSYLVFVEVKYRKDSGRGTSLEAVNYRKQAVICKVARHYLMIHHKAEDTPCRFDVVGIDNHKITLIKNAFPFQLT</sequence>
<keyword evidence="4" id="KW-1185">Reference proteome</keyword>
<reference evidence="3 4" key="1">
    <citation type="journal article" date="2019" name="Anaerobe">
        <title>Detection of Robinsoniella peoriensis in multiple bone samples of a trauma patient.</title>
        <authorList>
            <person name="Schrottner P."/>
            <person name="Hartwich K."/>
            <person name="Bunk B."/>
            <person name="Schober I."/>
            <person name="Helbig S."/>
            <person name="Rudolph W.W."/>
            <person name="Gunzer F."/>
        </authorList>
    </citation>
    <scope>NUCLEOTIDE SEQUENCE [LARGE SCALE GENOMIC DNA]</scope>
    <source>
        <strain evidence="3 4">DSM 106044</strain>
    </source>
</reference>
<evidence type="ECO:0000256" key="1">
    <source>
        <dbReference type="ARBA" id="ARBA00006738"/>
    </source>
</evidence>
<dbReference type="Pfam" id="PF02021">
    <property type="entry name" value="UPF0102"/>
    <property type="match status" value="1"/>
</dbReference>
<dbReference type="InterPro" id="IPR011335">
    <property type="entry name" value="Restrct_endonuc-II-like"/>
</dbReference>
<dbReference type="GO" id="GO:0003676">
    <property type="term" value="F:nucleic acid binding"/>
    <property type="evidence" value="ECO:0007669"/>
    <property type="project" value="InterPro"/>
</dbReference>
<dbReference type="NCBIfam" id="TIGR00252">
    <property type="entry name" value="YraN family protein"/>
    <property type="match status" value="1"/>
</dbReference>
<dbReference type="InterPro" id="IPR011856">
    <property type="entry name" value="tRNA_endonuc-like_dom_sf"/>
</dbReference>
<evidence type="ECO:0000313" key="4">
    <source>
        <dbReference type="Proteomes" id="UP000306509"/>
    </source>
</evidence>
<dbReference type="RefSeq" id="WP_044295997.1">
    <property type="nucleotide sequence ID" value="NZ_CABMJZ010000061.1"/>
</dbReference>
<dbReference type="CDD" id="cd20736">
    <property type="entry name" value="PoNe_Nuclease"/>
    <property type="match status" value="1"/>
</dbReference>
<comment type="caution">
    <text evidence="3">The sequence shown here is derived from an EMBL/GenBank/DDBJ whole genome shotgun (WGS) entry which is preliminary data.</text>
</comment>
<protein>
    <recommendedName>
        <fullName evidence="2">UPF0102 protein DSM106044_02596</fullName>
    </recommendedName>
</protein>
<name>A0A4V6HRV4_9FIRM</name>
<dbReference type="PANTHER" id="PTHR34039:SF1">
    <property type="entry name" value="UPF0102 PROTEIN YRAN"/>
    <property type="match status" value="1"/>
</dbReference>
<dbReference type="OrthoDB" id="9802516at2"/>
<proteinExistence type="inferred from homology"/>
<dbReference type="Proteomes" id="UP000306509">
    <property type="component" value="Unassembled WGS sequence"/>
</dbReference>
<dbReference type="Gene3D" id="3.40.1350.10">
    <property type="match status" value="1"/>
</dbReference>
<dbReference type="HAMAP" id="MF_00048">
    <property type="entry name" value="UPF0102"/>
    <property type="match status" value="1"/>
</dbReference>
<dbReference type="NCBIfam" id="NF009150">
    <property type="entry name" value="PRK12497.1-3"/>
    <property type="match status" value="1"/>
</dbReference>
<dbReference type="SUPFAM" id="SSF52980">
    <property type="entry name" value="Restriction endonuclease-like"/>
    <property type="match status" value="1"/>
</dbReference>
<dbReference type="AlphaFoldDB" id="A0A4V6HRV4"/>